<dbReference type="Proteomes" id="UP000799092">
    <property type="component" value="Unassembled WGS sequence"/>
</dbReference>
<evidence type="ECO:0000259" key="2">
    <source>
        <dbReference type="PROSITE" id="PS51704"/>
    </source>
</evidence>
<feature type="transmembrane region" description="Helical" evidence="1">
    <location>
        <begin position="325"/>
        <end position="343"/>
    </location>
</feature>
<comment type="caution">
    <text evidence="3">The sequence shown here is derived from an EMBL/GenBank/DDBJ whole genome shotgun (WGS) entry which is preliminary data.</text>
</comment>
<dbReference type="PANTHER" id="PTHR46211:SF8">
    <property type="entry name" value="PHOSPHODIESTERASE"/>
    <property type="match status" value="1"/>
</dbReference>
<evidence type="ECO:0000313" key="4">
    <source>
        <dbReference type="Proteomes" id="UP000799092"/>
    </source>
</evidence>
<reference evidence="3" key="1">
    <citation type="submission" date="2019-11" db="EMBL/GenBank/DDBJ databases">
        <authorList>
            <person name="Li J."/>
        </authorList>
    </citation>
    <scope>NUCLEOTIDE SEQUENCE</scope>
    <source>
        <strain evidence="3">B6B</strain>
    </source>
</reference>
<dbReference type="GO" id="GO:0008081">
    <property type="term" value="F:phosphoric diester hydrolase activity"/>
    <property type="evidence" value="ECO:0007669"/>
    <property type="project" value="InterPro"/>
</dbReference>
<dbReference type="Pfam" id="PF03009">
    <property type="entry name" value="GDPD"/>
    <property type="match status" value="1"/>
</dbReference>
<dbReference type="GO" id="GO:0006629">
    <property type="term" value="P:lipid metabolic process"/>
    <property type="evidence" value="ECO:0007669"/>
    <property type="project" value="InterPro"/>
</dbReference>
<dbReference type="SUPFAM" id="SSF51695">
    <property type="entry name" value="PLC-like phosphodiesterases"/>
    <property type="match status" value="1"/>
</dbReference>
<dbReference type="EMBL" id="WJNG01000007">
    <property type="protein sequence ID" value="MRH43201.1"/>
    <property type="molecule type" value="Genomic_DNA"/>
</dbReference>
<gene>
    <name evidence="3" type="ORF">GH741_10970</name>
</gene>
<dbReference type="Pfam" id="PF10110">
    <property type="entry name" value="GPDPase_memb"/>
    <property type="match status" value="1"/>
</dbReference>
<dbReference type="RefSeq" id="WP_153736816.1">
    <property type="nucleotide sequence ID" value="NZ_WJNG01000007.1"/>
</dbReference>
<keyword evidence="1" id="KW-0812">Transmembrane</keyword>
<keyword evidence="1" id="KW-0472">Membrane</keyword>
<dbReference type="Gene3D" id="3.20.20.190">
    <property type="entry name" value="Phosphatidylinositol (PI) phosphodiesterase"/>
    <property type="match status" value="1"/>
</dbReference>
<feature type="transmembrane region" description="Helical" evidence="1">
    <location>
        <begin position="215"/>
        <end position="240"/>
    </location>
</feature>
<feature type="transmembrane region" description="Helical" evidence="1">
    <location>
        <begin position="119"/>
        <end position="138"/>
    </location>
</feature>
<protein>
    <submittedName>
        <fullName evidence="3">Glycerophosphodiester phosphodiesterase</fullName>
    </submittedName>
</protein>
<dbReference type="AlphaFoldDB" id="A0A6A8DHL6"/>
<dbReference type="InterPro" id="IPR018476">
    <property type="entry name" value="GlyceroP-diester-Pdiesterase_M"/>
</dbReference>
<feature type="transmembrane region" description="Helical" evidence="1">
    <location>
        <begin position="20"/>
        <end position="42"/>
    </location>
</feature>
<feature type="transmembrane region" description="Helical" evidence="1">
    <location>
        <begin position="158"/>
        <end position="181"/>
    </location>
</feature>
<proteinExistence type="predicted"/>
<keyword evidence="4" id="KW-1185">Reference proteome</keyword>
<dbReference type="PANTHER" id="PTHR46211">
    <property type="entry name" value="GLYCEROPHOSPHORYL DIESTER PHOSPHODIESTERASE"/>
    <property type="match status" value="1"/>
</dbReference>
<keyword evidence="1" id="KW-1133">Transmembrane helix</keyword>
<feature type="transmembrane region" description="Helical" evidence="1">
    <location>
        <begin position="62"/>
        <end position="94"/>
    </location>
</feature>
<feature type="transmembrane region" description="Helical" evidence="1">
    <location>
        <begin position="260"/>
        <end position="285"/>
    </location>
</feature>
<accession>A0A6A8DHL6</accession>
<evidence type="ECO:0000313" key="3">
    <source>
        <dbReference type="EMBL" id="MRH43201.1"/>
    </source>
</evidence>
<name>A0A6A8DHL6_9BACI</name>
<dbReference type="PROSITE" id="PS51704">
    <property type="entry name" value="GP_PDE"/>
    <property type="match status" value="1"/>
</dbReference>
<feature type="domain" description="GP-PDE" evidence="2">
    <location>
        <begin position="354"/>
        <end position="585"/>
    </location>
</feature>
<dbReference type="InterPro" id="IPR017946">
    <property type="entry name" value="PLC-like_Pdiesterase_TIM-brl"/>
</dbReference>
<dbReference type="InterPro" id="IPR030395">
    <property type="entry name" value="GP_PDE_dom"/>
</dbReference>
<organism evidence="3 4">
    <name type="scientific">Aquibacillus halophilus</name>
    <dbReference type="NCBI Taxonomy" id="930132"/>
    <lineage>
        <taxon>Bacteria</taxon>
        <taxon>Bacillati</taxon>
        <taxon>Bacillota</taxon>
        <taxon>Bacilli</taxon>
        <taxon>Bacillales</taxon>
        <taxon>Bacillaceae</taxon>
        <taxon>Aquibacillus</taxon>
    </lineage>
</organism>
<sequence>MFELLSSSFQDFKKSYKKYLSFEFIYMLLASLIFIPLISFIFNRMLKMMGTGALLNAEVYKIGLSLTGMIGMLLISFLAVVILFVEFGVIIIIAQKRYFNKSIFVSEGIVTTIKKLPKLLGFGIFPLILILFLILPFIDSSNLPALLDFNWPIILTSKIYGSYFISLLYLVVFLLFTYLLIRSIFTFHYIFSEDMSIREAIKCSWKITKQNKLKILFNLFLLNLIIFVAGFLLITVISYLVTVVDTRIIGNVVESYLITFSSYMTIIFSLLSIPINIIIITRLFYRFKSSQGELVEDQLVLHSNKKLNSFESYVTKFFTKKKHTFVSVVIIFLTGLFLINYTVNENIVYLKWDVSVASHRGDLKNAPENSMSSVRSAIDKGVDAVEIDVQMTQDGVIVLNHDMDLRRTADVSSQIKDMTYEEVSKIDIGRLHSEEYVGEKIPKLDQVLEVVKQEDVTLIIDVKSVDSNSEFAESVVELIEKYEMEDAVYIQAFENDILQEIRNINNSIKIGQILFLSAGNLSNLDVDFYTIRQSMLTERFINNAKRQNREVWVWTVNIERNMKEVLKYDIDGIITDYPERAQNVLGLDFTTTQAEGS</sequence>
<dbReference type="OrthoDB" id="384721at2"/>
<evidence type="ECO:0000256" key="1">
    <source>
        <dbReference type="SAM" id="Phobius"/>
    </source>
</evidence>